<keyword evidence="11" id="KW-1185">Reference proteome</keyword>
<dbReference type="SUPFAM" id="SSF56112">
    <property type="entry name" value="Protein kinase-like (PK-like)"/>
    <property type="match status" value="1"/>
</dbReference>
<dbReference type="InterPro" id="IPR020635">
    <property type="entry name" value="Tyr_kinase_cat_dom"/>
</dbReference>
<dbReference type="InterPro" id="IPR000719">
    <property type="entry name" value="Prot_kinase_dom"/>
</dbReference>
<dbReference type="PROSITE" id="PS50011">
    <property type="entry name" value="PROTEIN_KINASE_DOM"/>
    <property type="match status" value="1"/>
</dbReference>
<dbReference type="PANTHER" id="PTHR24416">
    <property type="entry name" value="TYROSINE-PROTEIN KINASE RECEPTOR"/>
    <property type="match status" value="1"/>
</dbReference>
<evidence type="ECO:0000259" key="9">
    <source>
        <dbReference type="PROSITE" id="PS50011"/>
    </source>
</evidence>
<dbReference type="Proteomes" id="UP000078540">
    <property type="component" value="Unassembled WGS sequence"/>
</dbReference>
<dbReference type="FunFam" id="1.10.510.10:FF:000554">
    <property type="entry name" value="Predicted protein"/>
    <property type="match status" value="1"/>
</dbReference>
<comment type="subcellular location">
    <subcellularLocation>
        <location evidence="1">Membrane</location>
        <topology evidence="1">Single-pass membrane protein</topology>
    </subcellularLocation>
</comment>
<sequence>MFIQCKYILIYDIIMVLLLYSDAINAKNITKFAGVVENITVYVSEDESYFKSNTALKSLKLNISWTPSNGEKELSSYSVMITSMLKKTDINRTECTEGFAFYNVQNKSQFSILVPQNKLLGDISDIQIHPNCTYKIQVYANPRVKPIRKLPEVIYRVPECIRHKCSCADAKSTLPIPKVEVIRQRENEFEVPYKYINFIYELGKGQFGKVYLGSLNNNKNILIAIKMSQCSDACNEPEARHQLLEEIKIMKAAGSHIHLVSLIGCCTLPNNPICILLEYMEGGDLLAYLHYRRKIKSGDKLLYSVEKTISKCANIVENKNDNENLYDTIENQQFIKFAFDIARGMEHLEAKGIIHRDLAARNILLTSDLTLKISDFGLSRNGIYVINNMAGKVRQLPIRWMSPEAICNHAFSSKSDVWSFGVVLWEIGTLGSFPYANIQDNKLLHYLIQDKCRLTCPNTVSHNIYKIMCSCWNMVPQDRPSFAQLVLNLQILKKSLHSMHDASNPCYAMLLY</sequence>
<dbReference type="InterPro" id="IPR050122">
    <property type="entry name" value="RTK"/>
</dbReference>
<protein>
    <submittedName>
        <fullName evidence="10">Fibroblast growth factor receptor</fullName>
    </submittedName>
</protein>
<dbReference type="InterPro" id="IPR001245">
    <property type="entry name" value="Ser-Thr/Tyr_kinase_cat_dom"/>
</dbReference>
<keyword evidence="2" id="KW-0808">Transferase</keyword>
<dbReference type="AlphaFoldDB" id="A0A195AVB9"/>
<comment type="catalytic activity">
    <reaction evidence="7">
        <text>L-tyrosyl-[protein] + ATP = O-phospho-L-tyrosyl-[protein] + ADP + H(+)</text>
        <dbReference type="Rhea" id="RHEA:10596"/>
        <dbReference type="Rhea" id="RHEA-COMP:10136"/>
        <dbReference type="Rhea" id="RHEA-COMP:20101"/>
        <dbReference type="ChEBI" id="CHEBI:15378"/>
        <dbReference type="ChEBI" id="CHEBI:30616"/>
        <dbReference type="ChEBI" id="CHEBI:46858"/>
        <dbReference type="ChEBI" id="CHEBI:61978"/>
        <dbReference type="ChEBI" id="CHEBI:456216"/>
        <dbReference type="EC" id="2.7.10.1"/>
    </reaction>
</comment>
<keyword evidence="4" id="KW-0418">Kinase</keyword>
<dbReference type="CDD" id="cd00192">
    <property type="entry name" value="PTKc"/>
    <property type="match status" value="1"/>
</dbReference>
<evidence type="ECO:0000313" key="10">
    <source>
        <dbReference type="EMBL" id="KYM75970.1"/>
    </source>
</evidence>
<dbReference type="GO" id="GO:0043235">
    <property type="term" value="C:receptor complex"/>
    <property type="evidence" value="ECO:0007669"/>
    <property type="project" value="TreeGrafter"/>
</dbReference>
<evidence type="ECO:0000256" key="7">
    <source>
        <dbReference type="ARBA" id="ARBA00051243"/>
    </source>
</evidence>
<dbReference type="GO" id="GO:0004714">
    <property type="term" value="F:transmembrane receptor protein tyrosine kinase activity"/>
    <property type="evidence" value="ECO:0007669"/>
    <property type="project" value="UniProtKB-EC"/>
</dbReference>
<dbReference type="GO" id="GO:0005886">
    <property type="term" value="C:plasma membrane"/>
    <property type="evidence" value="ECO:0007669"/>
    <property type="project" value="TreeGrafter"/>
</dbReference>
<keyword evidence="10" id="KW-0675">Receptor</keyword>
<keyword evidence="6" id="KW-0829">Tyrosine-protein kinase</keyword>
<evidence type="ECO:0000256" key="1">
    <source>
        <dbReference type="ARBA" id="ARBA00004167"/>
    </source>
</evidence>
<dbReference type="InterPro" id="IPR008266">
    <property type="entry name" value="Tyr_kinase_AS"/>
</dbReference>
<feature type="domain" description="Protein kinase" evidence="9">
    <location>
        <begin position="196"/>
        <end position="492"/>
    </location>
</feature>
<keyword evidence="3 8" id="KW-0547">Nucleotide-binding</keyword>
<dbReference type="Pfam" id="PF07714">
    <property type="entry name" value="PK_Tyr_Ser-Thr"/>
    <property type="match status" value="1"/>
</dbReference>
<dbReference type="PROSITE" id="PS00107">
    <property type="entry name" value="PROTEIN_KINASE_ATP"/>
    <property type="match status" value="1"/>
</dbReference>
<dbReference type="EMBL" id="KQ976737">
    <property type="protein sequence ID" value="KYM75970.1"/>
    <property type="molecule type" value="Genomic_DNA"/>
</dbReference>
<gene>
    <name evidence="10" type="ORF">ALC53_13684</name>
</gene>
<proteinExistence type="predicted"/>
<evidence type="ECO:0000256" key="3">
    <source>
        <dbReference type="ARBA" id="ARBA00022741"/>
    </source>
</evidence>
<dbReference type="PROSITE" id="PS00109">
    <property type="entry name" value="PROTEIN_KINASE_TYR"/>
    <property type="match status" value="1"/>
</dbReference>
<evidence type="ECO:0000256" key="2">
    <source>
        <dbReference type="ARBA" id="ARBA00022679"/>
    </source>
</evidence>
<dbReference type="PRINTS" id="PR00109">
    <property type="entry name" value="TYRKINASE"/>
</dbReference>
<organism evidence="10 11">
    <name type="scientific">Atta colombica</name>
    <dbReference type="NCBI Taxonomy" id="520822"/>
    <lineage>
        <taxon>Eukaryota</taxon>
        <taxon>Metazoa</taxon>
        <taxon>Ecdysozoa</taxon>
        <taxon>Arthropoda</taxon>
        <taxon>Hexapoda</taxon>
        <taxon>Insecta</taxon>
        <taxon>Pterygota</taxon>
        <taxon>Neoptera</taxon>
        <taxon>Endopterygota</taxon>
        <taxon>Hymenoptera</taxon>
        <taxon>Apocrita</taxon>
        <taxon>Aculeata</taxon>
        <taxon>Formicoidea</taxon>
        <taxon>Formicidae</taxon>
        <taxon>Myrmicinae</taxon>
        <taxon>Atta</taxon>
    </lineage>
</organism>
<dbReference type="PANTHER" id="PTHR24416:SF594">
    <property type="entry name" value="PROTEIN KINASE DOMAIN-CONTAINING PROTEIN"/>
    <property type="match status" value="1"/>
</dbReference>
<dbReference type="GO" id="GO:0005524">
    <property type="term" value="F:ATP binding"/>
    <property type="evidence" value="ECO:0007669"/>
    <property type="project" value="UniProtKB-UniRule"/>
</dbReference>
<dbReference type="STRING" id="520822.A0A195AVB9"/>
<dbReference type="SMART" id="SM00219">
    <property type="entry name" value="TyrKc"/>
    <property type="match status" value="1"/>
</dbReference>
<evidence type="ECO:0000313" key="11">
    <source>
        <dbReference type="Proteomes" id="UP000078540"/>
    </source>
</evidence>
<dbReference type="InterPro" id="IPR017441">
    <property type="entry name" value="Protein_kinase_ATP_BS"/>
</dbReference>
<feature type="binding site" evidence="8">
    <location>
        <position position="226"/>
    </location>
    <ligand>
        <name>ATP</name>
        <dbReference type="ChEBI" id="CHEBI:30616"/>
    </ligand>
</feature>
<keyword evidence="5 8" id="KW-0067">ATP-binding</keyword>
<evidence type="ECO:0000256" key="5">
    <source>
        <dbReference type="ARBA" id="ARBA00022840"/>
    </source>
</evidence>
<dbReference type="InterPro" id="IPR011009">
    <property type="entry name" value="Kinase-like_dom_sf"/>
</dbReference>
<dbReference type="Gene3D" id="1.10.510.10">
    <property type="entry name" value="Transferase(Phosphotransferase) domain 1"/>
    <property type="match status" value="1"/>
</dbReference>
<evidence type="ECO:0000256" key="8">
    <source>
        <dbReference type="PROSITE-ProRule" id="PRU10141"/>
    </source>
</evidence>
<dbReference type="GO" id="GO:0007169">
    <property type="term" value="P:cell surface receptor protein tyrosine kinase signaling pathway"/>
    <property type="evidence" value="ECO:0007669"/>
    <property type="project" value="TreeGrafter"/>
</dbReference>
<dbReference type="Gene3D" id="3.30.200.20">
    <property type="entry name" value="Phosphorylase Kinase, domain 1"/>
    <property type="match status" value="1"/>
</dbReference>
<reference evidence="10 11" key="1">
    <citation type="submission" date="2015-09" db="EMBL/GenBank/DDBJ databases">
        <title>Atta colombica WGS genome.</title>
        <authorList>
            <person name="Nygaard S."/>
            <person name="Hu H."/>
            <person name="Boomsma J."/>
            <person name="Zhang G."/>
        </authorList>
    </citation>
    <scope>NUCLEOTIDE SEQUENCE [LARGE SCALE GENOMIC DNA]</scope>
    <source>
        <strain evidence="10">Treedump-2</strain>
        <tissue evidence="10">Whole body</tissue>
    </source>
</reference>
<evidence type="ECO:0000256" key="4">
    <source>
        <dbReference type="ARBA" id="ARBA00022777"/>
    </source>
</evidence>
<name>A0A195AVB9_9HYME</name>
<accession>A0A195AVB9</accession>
<evidence type="ECO:0000256" key="6">
    <source>
        <dbReference type="ARBA" id="ARBA00023137"/>
    </source>
</evidence>